<gene>
    <name evidence="3" type="ORF">FLK61_23405</name>
</gene>
<dbReference type="InterPro" id="IPR034641">
    <property type="entry name" value="RGL11"/>
</dbReference>
<dbReference type="AlphaFoldDB" id="A0A859FBS6"/>
<dbReference type="Pfam" id="PF21348">
    <property type="entry name" value="RGL11_C"/>
    <property type="match status" value="2"/>
</dbReference>
<feature type="domain" description="Rhamnogalacturonan lyase family 11 C-terminal" evidence="2">
    <location>
        <begin position="409"/>
        <end position="801"/>
    </location>
</feature>
<accession>A0A859FBS6</accession>
<protein>
    <submittedName>
        <fullName evidence="3">Rhamnogalacturonan lyase</fullName>
    </submittedName>
</protein>
<evidence type="ECO:0000313" key="4">
    <source>
        <dbReference type="Proteomes" id="UP000318138"/>
    </source>
</evidence>
<name>A0A859FBS6_9BACI</name>
<evidence type="ECO:0000259" key="1">
    <source>
        <dbReference type="Pfam" id="PF18370"/>
    </source>
</evidence>
<dbReference type="EMBL" id="CP041372">
    <property type="protein sequence ID" value="QKS69745.1"/>
    <property type="molecule type" value="Genomic_DNA"/>
</dbReference>
<dbReference type="Pfam" id="PF18370">
    <property type="entry name" value="RGI_lyase"/>
    <property type="match status" value="1"/>
</dbReference>
<dbReference type="InterPro" id="IPR028994">
    <property type="entry name" value="Integrin_alpha_N"/>
</dbReference>
<dbReference type="KEGG" id="psua:FLK61_23405"/>
<sequence length="819" mass="91929">MEGKGGDYVINLVEKDVSPDRIAIKWERVADAEYYRLAWSDKMTGQMKLKTVQEVTEPHTVLHLSTHSKQYLQIVALKDGEEYDHSEILTVEAVNPKTIQLEYLDRGLLAVPTNEGIFLSWRLLVSEVQKALPEGLQAGDFVVYRNGERLVEVTDSTNYLDKHGTRKDSYQVSLIMNEKEHEPCTAVTPWENAYVDVPLQKPKDGVTPVGEAFTYHANDLSVGDVDGDGEYELIVKWDPSNSKDVSHTGYTGPTLIDAYKLDGTQLYRIDIGKNIRSGAHYTQFLVADFDGDGKAELMFKTAPGTHTIRNGETVFITMPDEDIKAGYAHQDDYRMSTDDYRHYLKNRFMNWHRHPEVTGGRWPSTLEECFGIDKKYDYPLSEENALEMVTYFMEDYAKSRSERNNLSAFEGFIVEGPEYLTVFEGETGRELQTIRYKPGRFDDGLMWGDYAMSHIEPGNRVDRFLGGVVYLDGERPSAVFARGYYTRACVVAYDWDGTSLKERFVTDSGWTPMTNPFNDNPHLVEGEDAHHGALSTQGAHFLTIADVDFDGKQEIIYGGATIDHDGSLLYSSSDTLPEQSAKPGAVAKLGHGDAIHVATIIPDRPGQEIFMVHEGGTWAPYGYALRQAEDGRVLYGEYSGYDTGRGMIGDVIPGQRGLETWAEGLFTAEGTKMSKEMPGTNMSIRWKGDMSTQIIEGAQGDAPVIMDWLRGEQLKAEGTVTNNGTKGNPGLVADLFGDWREELLVPLKDSSAIRIFTNTEITDRKMYTLMHDSQYRAGTANQNICYNQPAYPSFYFASDIDWGNVPIPRVTLPRSKEKE</sequence>
<reference evidence="4" key="1">
    <citation type="submission" date="2019-07" db="EMBL/GenBank/DDBJ databases">
        <title>Bacillus alkalisoli sp. nov. isolated from saline soil.</title>
        <authorList>
            <person name="Sun J.-Q."/>
            <person name="Xu L."/>
        </authorList>
    </citation>
    <scope>NUCLEOTIDE SEQUENCE [LARGE SCALE GENOMIC DNA]</scope>
    <source>
        <strain evidence="4">M4U3P1</strain>
    </source>
</reference>
<feature type="domain" description="Rhamnogalacturonan lyase family 11 C-terminal" evidence="2">
    <location>
        <begin position="194"/>
        <end position="307"/>
    </location>
</feature>
<dbReference type="InterPro" id="IPR013783">
    <property type="entry name" value="Ig-like_fold"/>
</dbReference>
<dbReference type="RefSeq" id="WP_176007787.1">
    <property type="nucleotide sequence ID" value="NZ_CP041372.2"/>
</dbReference>
<dbReference type="CDD" id="cd10318">
    <property type="entry name" value="RGL11"/>
    <property type="match status" value="1"/>
</dbReference>
<proteinExistence type="predicted"/>
<keyword evidence="4" id="KW-1185">Reference proteome</keyword>
<dbReference type="Proteomes" id="UP000318138">
    <property type="component" value="Chromosome"/>
</dbReference>
<organism evidence="3 4">
    <name type="scientific">Paenalkalicoccus suaedae</name>
    <dbReference type="NCBI Taxonomy" id="2592382"/>
    <lineage>
        <taxon>Bacteria</taxon>
        <taxon>Bacillati</taxon>
        <taxon>Bacillota</taxon>
        <taxon>Bacilli</taxon>
        <taxon>Bacillales</taxon>
        <taxon>Bacillaceae</taxon>
        <taxon>Paenalkalicoccus</taxon>
    </lineage>
</organism>
<feature type="domain" description="Rhamnogalacturonan I lyase beta-sheet" evidence="1">
    <location>
        <begin position="100"/>
        <end position="190"/>
    </location>
</feature>
<dbReference type="PANTHER" id="PTHR43118:SF1">
    <property type="entry name" value="RHAMNOGALACTURONAN LYASE (EUROFUNG)"/>
    <property type="match status" value="1"/>
</dbReference>
<dbReference type="SUPFAM" id="SSF69318">
    <property type="entry name" value="Integrin alpha N-terminal domain"/>
    <property type="match status" value="1"/>
</dbReference>
<evidence type="ECO:0000259" key="2">
    <source>
        <dbReference type="Pfam" id="PF21348"/>
    </source>
</evidence>
<dbReference type="Gene3D" id="2.60.40.10">
    <property type="entry name" value="Immunoglobulins"/>
    <property type="match status" value="1"/>
</dbReference>
<evidence type="ECO:0000313" key="3">
    <source>
        <dbReference type="EMBL" id="QKS69745.1"/>
    </source>
</evidence>
<dbReference type="GO" id="GO:0016829">
    <property type="term" value="F:lyase activity"/>
    <property type="evidence" value="ECO:0007669"/>
    <property type="project" value="UniProtKB-KW"/>
</dbReference>
<dbReference type="InterPro" id="IPR049366">
    <property type="entry name" value="RGL11_C"/>
</dbReference>
<keyword evidence="3" id="KW-0456">Lyase</keyword>
<dbReference type="InterPro" id="IPR041624">
    <property type="entry name" value="RGI_lyase"/>
</dbReference>
<dbReference type="PANTHER" id="PTHR43118">
    <property type="entry name" value="RHAMNOGALACTURONAN LYASE (EUROFUNG)"/>
    <property type="match status" value="1"/>
</dbReference>